<dbReference type="GO" id="GO:0017004">
    <property type="term" value="P:cytochrome complex assembly"/>
    <property type="evidence" value="ECO:0007669"/>
    <property type="project" value="UniProtKB-KW"/>
</dbReference>
<evidence type="ECO:0000256" key="5">
    <source>
        <dbReference type="ARBA" id="ARBA00022967"/>
    </source>
</evidence>
<keyword evidence="1" id="KW-0813">Transport</keyword>
<evidence type="ECO:0000256" key="2">
    <source>
        <dbReference type="ARBA" id="ARBA00022741"/>
    </source>
</evidence>
<dbReference type="InterPro" id="IPR027417">
    <property type="entry name" value="P-loop_NTPase"/>
</dbReference>
<evidence type="ECO:0000259" key="7">
    <source>
        <dbReference type="Pfam" id="PF00005"/>
    </source>
</evidence>
<dbReference type="Gene3D" id="3.40.50.300">
    <property type="entry name" value="P-loop containing nucleotide triphosphate hydrolases"/>
    <property type="match status" value="1"/>
</dbReference>
<keyword evidence="3" id="KW-0201">Cytochrome c-type biogenesis</keyword>
<reference evidence="8" key="1">
    <citation type="submission" date="2018-05" db="EMBL/GenBank/DDBJ databases">
        <authorList>
            <person name="Lanie J.A."/>
            <person name="Ng W.-L."/>
            <person name="Kazmierczak K.M."/>
            <person name="Andrzejewski T.M."/>
            <person name="Davidsen T.M."/>
            <person name="Wayne K.J."/>
            <person name="Tettelin H."/>
            <person name="Glass J.I."/>
            <person name="Rusch D."/>
            <person name="Podicherti R."/>
            <person name="Tsui H.-C.T."/>
            <person name="Winkler M.E."/>
        </authorList>
    </citation>
    <scope>NUCLEOTIDE SEQUENCE</scope>
</reference>
<dbReference type="Pfam" id="PF00005">
    <property type="entry name" value="ABC_tran"/>
    <property type="match status" value="1"/>
</dbReference>
<feature type="non-terminal residue" evidence="8">
    <location>
        <position position="1"/>
    </location>
</feature>
<keyword evidence="5" id="KW-1278">Translocase</keyword>
<evidence type="ECO:0000256" key="1">
    <source>
        <dbReference type="ARBA" id="ARBA00022448"/>
    </source>
</evidence>
<dbReference type="PROSITE" id="PS00211">
    <property type="entry name" value="ABC_TRANSPORTER_1"/>
    <property type="match status" value="1"/>
</dbReference>
<dbReference type="GO" id="GO:0005524">
    <property type="term" value="F:ATP binding"/>
    <property type="evidence" value="ECO:0007669"/>
    <property type="project" value="UniProtKB-KW"/>
</dbReference>
<name>A0A382QWB2_9ZZZZ</name>
<keyword evidence="2" id="KW-0547">Nucleotide-binding</keyword>
<organism evidence="8">
    <name type="scientific">marine metagenome</name>
    <dbReference type="NCBI Taxonomy" id="408172"/>
    <lineage>
        <taxon>unclassified sequences</taxon>
        <taxon>metagenomes</taxon>
        <taxon>ecological metagenomes</taxon>
    </lineage>
</organism>
<gene>
    <name evidence="8" type="ORF">METZ01_LOCUS342009</name>
</gene>
<evidence type="ECO:0000313" key="8">
    <source>
        <dbReference type="EMBL" id="SVC89155.1"/>
    </source>
</evidence>
<dbReference type="InterPro" id="IPR017871">
    <property type="entry name" value="ABC_transporter-like_CS"/>
</dbReference>
<dbReference type="GO" id="GO:0022857">
    <property type="term" value="F:transmembrane transporter activity"/>
    <property type="evidence" value="ECO:0007669"/>
    <property type="project" value="InterPro"/>
</dbReference>
<dbReference type="SUPFAM" id="SSF52540">
    <property type="entry name" value="P-loop containing nucleoside triphosphate hydrolases"/>
    <property type="match status" value="1"/>
</dbReference>
<evidence type="ECO:0000256" key="3">
    <source>
        <dbReference type="ARBA" id="ARBA00022748"/>
    </source>
</evidence>
<evidence type="ECO:0000256" key="4">
    <source>
        <dbReference type="ARBA" id="ARBA00022840"/>
    </source>
</evidence>
<sequence>FSLKQGEGLILNGANASGKTSLLQILSGLLKPFSGSVTWNGKDISKEIEEFKNKITYSGHKNGIKATLTVEENLIFWGILLSKKTISKKIIYKALKEYQISHLAETPCHMLSAGQLKKVALCRVFISTAKIWILDEPDNSLDSKNILTLKKVLARHLRLGGIFILATHRNFDIRKTKLIKLG</sequence>
<dbReference type="AlphaFoldDB" id="A0A382QWB2"/>
<protein>
    <recommendedName>
        <fullName evidence="7">ABC transporter domain-containing protein</fullName>
    </recommendedName>
</protein>
<evidence type="ECO:0000256" key="6">
    <source>
        <dbReference type="ARBA" id="ARBA00023136"/>
    </source>
</evidence>
<keyword evidence="4" id="KW-0067">ATP-binding</keyword>
<dbReference type="NCBIfam" id="TIGR01189">
    <property type="entry name" value="ccmA"/>
    <property type="match status" value="1"/>
</dbReference>
<dbReference type="PANTHER" id="PTHR43499">
    <property type="entry name" value="ABC TRANSPORTER I FAMILY MEMBER 1"/>
    <property type="match status" value="1"/>
</dbReference>
<dbReference type="InterPro" id="IPR005895">
    <property type="entry name" value="ABC_transptr_haem_export_CcmA"/>
</dbReference>
<dbReference type="EMBL" id="UINC01117018">
    <property type="protein sequence ID" value="SVC89155.1"/>
    <property type="molecule type" value="Genomic_DNA"/>
</dbReference>
<proteinExistence type="predicted"/>
<dbReference type="GO" id="GO:0016887">
    <property type="term" value="F:ATP hydrolysis activity"/>
    <property type="evidence" value="ECO:0007669"/>
    <property type="project" value="InterPro"/>
</dbReference>
<accession>A0A382QWB2</accession>
<keyword evidence="6" id="KW-0472">Membrane</keyword>
<dbReference type="InterPro" id="IPR003439">
    <property type="entry name" value="ABC_transporter-like_ATP-bd"/>
</dbReference>
<dbReference type="PANTHER" id="PTHR43499:SF1">
    <property type="entry name" value="ABC TRANSPORTER I FAMILY MEMBER 1"/>
    <property type="match status" value="1"/>
</dbReference>
<feature type="domain" description="ABC transporter" evidence="7">
    <location>
        <begin position="1"/>
        <end position="138"/>
    </location>
</feature>